<keyword evidence="3" id="KW-1185">Reference proteome</keyword>
<dbReference type="PANTHER" id="PTHR33327:SF3">
    <property type="entry name" value="RNA-DIRECTED DNA POLYMERASE"/>
    <property type="match status" value="1"/>
</dbReference>
<reference evidence="4" key="1">
    <citation type="submission" date="2016-06" db="UniProtKB">
        <authorList>
            <consortium name="WormBaseParasite"/>
        </authorList>
    </citation>
    <scope>IDENTIFICATION</scope>
</reference>
<accession>A0A183BC12</accession>
<dbReference type="Proteomes" id="UP000272942">
    <property type="component" value="Unassembled WGS sequence"/>
</dbReference>
<name>A0A183BC12_9TREM</name>
<sequence length="121" mass="13469">MSEDPGGGLLVLLESRFNKASITGQLSLCHKLLSAIPRVMLTNFRDIYINMLALNPYNVLKEALHCRMASSEEKRIQLLPSGIQLRNLGLSQSLQQMRALVGNVTLGDTVPCQIWLQRLPP</sequence>
<dbReference type="WBParaSite" id="ECPE_0001679001-mRNA-1">
    <property type="protein sequence ID" value="ECPE_0001679001-mRNA-1"/>
    <property type="gene ID" value="ECPE_0001679001"/>
</dbReference>
<dbReference type="InterPro" id="IPR055469">
    <property type="entry name" value="DUF7041"/>
</dbReference>
<evidence type="ECO:0000313" key="3">
    <source>
        <dbReference type="Proteomes" id="UP000272942"/>
    </source>
</evidence>
<dbReference type="Pfam" id="PF23055">
    <property type="entry name" value="DUF7041"/>
    <property type="match status" value="1"/>
</dbReference>
<dbReference type="AlphaFoldDB" id="A0A183BC12"/>
<organism evidence="4">
    <name type="scientific">Echinostoma caproni</name>
    <dbReference type="NCBI Taxonomy" id="27848"/>
    <lineage>
        <taxon>Eukaryota</taxon>
        <taxon>Metazoa</taxon>
        <taxon>Spiralia</taxon>
        <taxon>Lophotrochozoa</taxon>
        <taxon>Platyhelminthes</taxon>
        <taxon>Trematoda</taxon>
        <taxon>Digenea</taxon>
        <taxon>Plagiorchiida</taxon>
        <taxon>Echinostomata</taxon>
        <taxon>Echinostomatoidea</taxon>
        <taxon>Echinostomatidae</taxon>
        <taxon>Echinostoma</taxon>
    </lineage>
</organism>
<evidence type="ECO:0000313" key="4">
    <source>
        <dbReference type="WBParaSite" id="ECPE_0001679001-mRNA-1"/>
    </source>
</evidence>
<proteinExistence type="predicted"/>
<evidence type="ECO:0000259" key="1">
    <source>
        <dbReference type="Pfam" id="PF23055"/>
    </source>
</evidence>
<protein>
    <submittedName>
        <fullName evidence="4">Ubiquitin-like domain-containing protein</fullName>
    </submittedName>
</protein>
<gene>
    <name evidence="2" type="ORF">ECPE_LOCUS16746</name>
</gene>
<reference evidence="2 3" key="2">
    <citation type="submission" date="2018-11" db="EMBL/GenBank/DDBJ databases">
        <authorList>
            <consortium name="Pathogen Informatics"/>
        </authorList>
    </citation>
    <scope>NUCLEOTIDE SEQUENCE [LARGE SCALE GENOMIC DNA]</scope>
    <source>
        <strain evidence="2 3">Egypt</strain>
    </source>
</reference>
<feature type="domain" description="DUF7041" evidence="1">
    <location>
        <begin position="13"/>
        <end position="77"/>
    </location>
</feature>
<dbReference type="OrthoDB" id="6251906at2759"/>
<dbReference type="PANTHER" id="PTHR33327">
    <property type="entry name" value="ENDONUCLEASE"/>
    <property type="match status" value="1"/>
</dbReference>
<evidence type="ECO:0000313" key="2">
    <source>
        <dbReference type="EMBL" id="VDP94018.1"/>
    </source>
</evidence>
<dbReference type="EMBL" id="UZAN01065650">
    <property type="protein sequence ID" value="VDP94018.1"/>
    <property type="molecule type" value="Genomic_DNA"/>
</dbReference>